<evidence type="ECO:0000259" key="1">
    <source>
        <dbReference type="Pfam" id="PF03235"/>
    </source>
</evidence>
<dbReference type="Pfam" id="PF07510">
    <property type="entry name" value="GmrSD_C"/>
    <property type="match status" value="1"/>
</dbReference>
<evidence type="ECO:0000259" key="2">
    <source>
        <dbReference type="Pfam" id="PF07510"/>
    </source>
</evidence>
<protein>
    <submittedName>
        <fullName evidence="4">RloF</fullName>
    </submittedName>
</protein>
<organism evidence="4">
    <name type="scientific">Lactobacillus helveticus</name>
    <name type="common">Lactobacillus suntoryeus</name>
    <dbReference type="NCBI Taxonomy" id="1587"/>
    <lineage>
        <taxon>Bacteria</taxon>
        <taxon>Bacillati</taxon>
        <taxon>Bacillota</taxon>
        <taxon>Bacilli</taxon>
        <taxon>Lactobacillales</taxon>
        <taxon>Lactobacillaceae</taxon>
        <taxon>Lactobacillus</taxon>
    </lineage>
</organism>
<dbReference type="PANTHER" id="PTHR35149:SF2">
    <property type="entry name" value="DUF262 DOMAIN-CONTAINING PROTEIN"/>
    <property type="match status" value="1"/>
</dbReference>
<evidence type="ECO:0000313" key="4">
    <source>
        <dbReference type="EMBL" id="SPB26620.1"/>
    </source>
</evidence>
<reference evidence="3" key="2">
    <citation type="submission" date="2020-07" db="EMBL/GenBank/DDBJ databases">
        <title>Draft genome sequence of Lactobacillus helveticus strain JCM 1062.</title>
        <authorList>
            <person name="Endo A."/>
            <person name="Maeno S."/>
            <person name="Kido Y."/>
        </authorList>
    </citation>
    <scope>NUCLEOTIDE SEQUENCE</scope>
    <source>
        <strain evidence="3">JCM 1062</strain>
    </source>
</reference>
<dbReference type="EMBL" id="BLYV01000430">
    <property type="protein sequence ID" value="GFP14171.1"/>
    <property type="molecule type" value="Genomic_DNA"/>
</dbReference>
<accession>A0A2V4EPA9</accession>
<reference evidence="4" key="1">
    <citation type="submission" date="2018-01" db="EMBL/GenBank/DDBJ databases">
        <authorList>
            <person name="Gaut B.S."/>
            <person name="Morton B.R."/>
            <person name="Clegg M.T."/>
            <person name="Duvall M.R."/>
        </authorList>
    </citation>
    <scope>NUCLEOTIDE SEQUENCE</scope>
    <source>
        <strain evidence="4">Lactobacillus helveticus</strain>
    </source>
</reference>
<gene>
    <name evidence="4" type="ORF">BDKNPLJD_01958</name>
    <name evidence="3" type="ORF">LHEJCM1062_20430</name>
</gene>
<sequence length="655" mass="76559">MKADSINLFDFLGNGKTIFEIPVFQRNYEWGKPQCEQLFSDLLTAEKEDQDHFIGAVVYVTDSGKKMSHIYRIIDGQQRLMSLILLLKAISDIDAENKDEIEEQYLTNKYLDANNHLKLKPVDHDADAFFAVMNGKEYNNPSKVVENYNYFKKRITDSGINTPQLYESMDHFAMVYIELTNDPGDENPQIIFESLNSTGVSLSASDLVRNFLLMSLDSENQAYLYKEYWIKIEQFFTTNAFTEFLRHYLIMKTHNLVKRNKVYDTYKNYFHTHNLDSEAALADLYKFAKFYNEMLNCNTESSEFNKILRHVNVMESKVIYPYFLMLLEMRQNSEIDWDKLIELAHIMESYLFRLKVCRHATNGVNRIVIALCDKDKAKSDLQKNEIYKLNNSFPDDSDLKNSLLEVNLYKQRNNLAKLALVVLEENRTRETINFDNAQVEHIMPQRLNNDWRLEVKNADKINDQLGGTIGNLTLTMYNQEMSNKIFSDKKEYYSKSNVSLTREIPERYDQWNKDTILDRTKDLSNELCQIFAKPDIKSEEAEDIAGEHTINEEVDVTGKKPVRITLNDRDYLIDSWRSALIIFLNYVWAIDSRNFEKIRQDDSLDMKLFSHFNRPAVLANNIRVETNHSATTIIAIISKIADLCDISDQVKYTIK</sequence>
<dbReference type="Proteomes" id="UP000630086">
    <property type="component" value="Unassembled WGS sequence"/>
</dbReference>
<feature type="domain" description="GmrSD restriction endonucleases C-terminal" evidence="2">
    <location>
        <begin position="394"/>
        <end position="524"/>
    </location>
</feature>
<dbReference type="PANTHER" id="PTHR35149">
    <property type="entry name" value="SLL5132 PROTEIN"/>
    <property type="match status" value="1"/>
</dbReference>
<dbReference type="Pfam" id="PF03235">
    <property type="entry name" value="GmrSD_N"/>
    <property type="match status" value="1"/>
</dbReference>
<name>A0A2V4EPA9_LACHE</name>
<dbReference type="RefSeq" id="WP_101511689.1">
    <property type="nucleotide sequence ID" value="NZ_CP150826.1"/>
</dbReference>
<proteinExistence type="predicted"/>
<dbReference type="EMBL" id="OGTV01000100">
    <property type="protein sequence ID" value="SPB26620.1"/>
    <property type="molecule type" value="Genomic_DNA"/>
</dbReference>
<dbReference type="AlphaFoldDB" id="A0A2V4EPA9"/>
<feature type="domain" description="GmrSD restriction endonucleases N-terminal" evidence="1">
    <location>
        <begin position="10"/>
        <end position="213"/>
    </location>
</feature>
<dbReference type="InterPro" id="IPR011089">
    <property type="entry name" value="GmrSD_C"/>
</dbReference>
<dbReference type="InterPro" id="IPR004919">
    <property type="entry name" value="GmrSD_N"/>
</dbReference>
<evidence type="ECO:0000313" key="3">
    <source>
        <dbReference type="EMBL" id="GFP14171.1"/>
    </source>
</evidence>